<reference evidence="3" key="1">
    <citation type="journal article" date="2013" name="Nat. Genet.">
        <title>The draft genomes of soft-shell turtle and green sea turtle yield insights into the development and evolution of the turtle-specific body plan.</title>
        <authorList>
            <person name="Wang Z."/>
            <person name="Pascual-Anaya J."/>
            <person name="Zadissa A."/>
            <person name="Li W."/>
            <person name="Niimura Y."/>
            <person name="Huang Z."/>
            <person name="Li C."/>
            <person name="White S."/>
            <person name="Xiong Z."/>
            <person name="Fang D."/>
            <person name="Wang B."/>
            <person name="Ming Y."/>
            <person name="Chen Y."/>
            <person name="Zheng Y."/>
            <person name="Kuraku S."/>
            <person name="Pignatelli M."/>
            <person name="Herrero J."/>
            <person name="Beal K."/>
            <person name="Nozawa M."/>
            <person name="Li Q."/>
            <person name="Wang J."/>
            <person name="Zhang H."/>
            <person name="Yu L."/>
            <person name="Shigenobu S."/>
            <person name="Wang J."/>
            <person name="Liu J."/>
            <person name="Flicek P."/>
            <person name="Searle S."/>
            <person name="Wang J."/>
            <person name="Kuratani S."/>
            <person name="Yin Y."/>
            <person name="Aken B."/>
            <person name="Zhang G."/>
            <person name="Irie N."/>
        </authorList>
    </citation>
    <scope>NUCLEOTIDE SEQUENCE [LARGE SCALE GENOMIC DNA]</scope>
</reference>
<dbReference type="SUPFAM" id="SSF51695">
    <property type="entry name" value="PLC-like phosphodiesterases"/>
    <property type="match status" value="1"/>
</dbReference>
<dbReference type="Proteomes" id="UP000031443">
    <property type="component" value="Unassembled WGS sequence"/>
</dbReference>
<sequence>MAGEWRTAAIGSGSCKWLYLWTVRALPAMMHWVRTQKPGESGINIITADFVELGDFISTVIKLNYILDEGEADTT</sequence>
<organism evidence="2 3">
    <name type="scientific">Chelonia mydas</name>
    <name type="common">Green sea-turtle</name>
    <name type="synonym">Chelonia agassizi</name>
    <dbReference type="NCBI Taxonomy" id="8469"/>
    <lineage>
        <taxon>Eukaryota</taxon>
        <taxon>Metazoa</taxon>
        <taxon>Chordata</taxon>
        <taxon>Craniata</taxon>
        <taxon>Vertebrata</taxon>
        <taxon>Euteleostomi</taxon>
        <taxon>Archelosauria</taxon>
        <taxon>Testudinata</taxon>
        <taxon>Testudines</taxon>
        <taxon>Cryptodira</taxon>
        <taxon>Durocryptodira</taxon>
        <taxon>Americhelydia</taxon>
        <taxon>Chelonioidea</taxon>
        <taxon>Cheloniidae</taxon>
        <taxon>Chelonia</taxon>
    </lineage>
</organism>
<evidence type="ECO:0000313" key="2">
    <source>
        <dbReference type="EMBL" id="EMP30260.1"/>
    </source>
</evidence>
<keyword evidence="3" id="KW-1185">Reference proteome</keyword>
<dbReference type="AlphaFoldDB" id="M7B427"/>
<dbReference type="GO" id="GO:0006629">
    <property type="term" value="P:lipid metabolic process"/>
    <property type="evidence" value="ECO:0007669"/>
    <property type="project" value="InterPro"/>
</dbReference>
<protein>
    <submittedName>
        <fullName evidence="2">PI-PLC X domain-containing protein 3</fullName>
    </submittedName>
</protein>
<keyword evidence="1" id="KW-0732">Signal</keyword>
<gene>
    <name evidence="2" type="ORF">UY3_12585</name>
</gene>
<proteinExistence type="predicted"/>
<feature type="chain" id="PRO_5004079793" evidence="1">
    <location>
        <begin position="26"/>
        <end position="75"/>
    </location>
</feature>
<name>M7B427_CHEMY</name>
<evidence type="ECO:0000313" key="3">
    <source>
        <dbReference type="Proteomes" id="UP000031443"/>
    </source>
</evidence>
<dbReference type="GO" id="GO:0008081">
    <property type="term" value="F:phosphoric diester hydrolase activity"/>
    <property type="evidence" value="ECO:0007669"/>
    <property type="project" value="InterPro"/>
</dbReference>
<accession>M7B427</accession>
<dbReference type="STRING" id="8469.M7B427"/>
<feature type="signal peptide" evidence="1">
    <location>
        <begin position="1"/>
        <end position="25"/>
    </location>
</feature>
<evidence type="ECO:0000256" key="1">
    <source>
        <dbReference type="SAM" id="SignalP"/>
    </source>
</evidence>
<dbReference type="EMBL" id="KB550905">
    <property type="protein sequence ID" value="EMP30260.1"/>
    <property type="molecule type" value="Genomic_DNA"/>
</dbReference>
<dbReference type="InterPro" id="IPR017946">
    <property type="entry name" value="PLC-like_Pdiesterase_TIM-brl"/>
</dbReference>